<dbReference type="RefSeq" id="WP_099308268.1">
    <property type="nucleotide sequence ID" value="NZ_PDVP01000018.1"/>
</dbReference>
<name>A0A2G1QHX7_9HYPH</name>
<comment type="caution">
    <text evidence="1">The sequence shown here is derived from an EMBL/GenBank/DDBJ whole genome shotgun (WGS) entry which is preliminary data.</text>
</comment>
<dbReference type="InterPro" id="IPR029044">
    <property type="entry name" value="Nucleotide-diphossugar_trans"/>
</dbReference>
<evidence type="ECO:0000313" key="2">
    <source>
        <dbReference type="Proteomes" id="UP000221168"/>
    </source>
</evidence>
<proteinExistence type="predicted"/>
<evidence type="ECO:0000313" key="1">
    <source>
        <dbReference type="EMBL" id="PHP65122.1"/>
    </source>
</evidence>
<organism evidence="1 2">
    <name type="scientific">Zhengella mangrovi</name>
    <dbReference type="NCBI Taxonomy" id="1982044"/>
    <lineage>
        <taxon>Bacteria</taxon>
        <taxon>Pseudomonadati</taxon>
        <taxon>Pseudomonadota</taxon>
        <taxon>Alphaproteobacteria</taxon>
        <taxon>Hyphomicrobiales</taxon>
        <taxon>Notoacmeibacteraceae</taxon>
        <taxon>Zhengella</taxon>
    </lineage>
</organism>
<accession>A0A2G1QHX7</accession>
<dbReference type="EMBL" id="PDVP01000018">
    <property type="protein sequence ID" value="PHP65122.1"/>
    <property type="molecule type" value="Genomic_DNA"/>
</dbReference>
<dbReference type="Proteomes" id="UP000221168">
    <property type="component" value="Unassembled WGS sequence"/>
</dbReference>
<keyword evidence="2" id="KW-1185">Reference proteome</keyword>
<dbReference type="SUPFAM" id="SSF53448">
    <property type="entry name" value="Nucleotide-diphospho-sugar transferases"/>
    <property type="match status" value="1"/>
</dbReference>
<reference evidence="1 2" key="1">
    <citation type="submission" date="2017-10" db="EMBL/GenBank/DDBJ databases">
        <title>Sedimentibacterium mangrovi gen. nov., sp. nov., a novel member of family Phyllobacteriacea isolated from mangrove sediment.</title>
        <authorList>
            <person name="Liao H."/>
            <person name="Tian Y."/>
        </authorList>
    </citation>
    <scope>NUCLEOTIDE SEQUENCE [LARGE SCALE GENOMIC DNA]</scope>
    <source>
        <strain evidence="1 2">X9-2-2</strain>
    </source>
</reference>
<protein>
    <submittedName>
        <fullName evidence="1">Capsular biosynthesis protein</fullName>
    </submittedName>
</protein>
<gene>
    <name evidence="1" type="ORF">CSC94_20600</name>
</gene>
<dbReference type="AlphaFoldDB" id="A0A2G1QHX7"/>
<sequence length="365" mass="41232">MIDTTRLEPRATVARPRDLRLPVTMQINTYPLDLPHFPVSLAHQLRTFAGQVDRVIVSVDVRPPQSGRYKGDTKGERFVRSLEAMRALYPVFEMQHNNLSFVEVDYSPAAKADVAGYFFGRDDIPDKAWDGGPFYCYFHGLRAAGPGYVLHMDADMLFGGQSQAWIAEAVDLLRQREDLLFVSPLAGPPHPEGLKGAHANATHAYRRETVDGRPAWRFNSVSTRIFLMDMARFESRIGHLALERPSKSQRLRAFLLGNPPQALSAEMVLSNTLKAHGMGNMHFLGSAEGMYSLHPPFHFEAFHKALPDLVARIERGEIPEGQRGDYDLNPSMVDLTPGLANHVWHRRARRRLSDVAAYWRTRFFG</sequence>